<sequence>MQVTVADIIRILETWVSPGLAMQGDRIGLQVGRSQAPVSRILTTLDVTEEVVDEAIAVGAQMIVSHHALIYSPIKKLLTDSYQGRLIAKLLTYDISVYAAHTNLDIAEGGVNDVLARLFELQDVQILDRLQNQRLKKLVVFVPQTHHEAVLQAVCEAGAGYIGNYSHCTFNTPGMGTFLPGESTNPYTGEPGRLERVEEVRLETVLPEDRQESVIRAMLAAHPYEEVAYDLYPLEIMGKPSGIGRVGLLPVDCTLEEFAVLVKQRLDIAGLRIVGDRKRTVRKVAVLGGSGAGWIDAALAHGADVLVTADLKYHEAQDALFRGLALLDPGHNGMEKWIAPVVADFLNEKAMDLGLPIKALASNVRTEPFDFL</sequence>
<dbReference type="GO" id="GO:0005737">
    <property type="term" value="C:cytoplasm"/>
    <property type="evidence" value="ECO:0007669"/>
    <property type="project" value="TreeGrafter"/>
</dbReference>
<dbReference type="PIRSF" id="PIRSF037489">
    <property type="entry name" value="UCP037489_NIF3_YqfO"/>
    <property type="match status" value="1"/>
</dbReference>
<dbReference type="Pfam" id="PF01784">
    <property type="entry name" value="DUF34_NIF3"/>
    <property type="match status" value="1"/>
</dbReference>
<comment type="similarity">
    <text evidence="1 4">Belongs to the GTP cyclohydrolase I type 2/NIF3 family.</text>
</comment>
<evidence type="ECO:0000256" key="3">
    <source>
        <dbReference type="ARBA" id="ARBA00022723"/>
    </source>
</evidence>
<evidence type="ECO:0000313" key="6">
    <source>
        <dbReference type="EMBL" id="BCJ86201.1"/>
    </source>
</evidence>
<dbReference type="FunFam" id="3.40.1390.30:FF:000001">
    <property type="entry name" value="GTP cyclohydrolase 1 type 2"/>
    <property type="match status" value="1"/>
</dbReference>
<feature type="binding site" evidence="5">
    <location>
        <position position="331"/>
    </location>
    <ligand>
        <name>a divalent metal cation</name>
        <dbReference type="ChEBI" id="CHEBI:60240"/>
        <label>1</label>
    </ligand>
</feature>
<dbReference type="RefSeq" id="WP_200760226.1">
    <property type="nucleotide sequence ID" value="NZ_AP023366.1"/>
</dbReference>
<organism evidence="6 7">
    <name type="scientific">Effusibacillus dendaii</name>
    <dbReference type="NCBI Taxonomy" id="2743772"/>
    <lineage>
        <taxon>Bacteria</taxon>
        <taxon>Bacillati</taxon>
        <taxon>Bacillota</taxon>
        <taxon>Bacilli</taxon>
        <taxon>Bacillales</taxon>
        <taxon>Alicyclobacillaceae</taxon>
        <taxon>Effusibacillus</taxon>
    </lineage>
</organism>
<dbReference type="InterPro" id="IPR015867">
    <property type="entry name" value="N-reg_PII/ATP_PRibTrfase_C"/>
</dbReference>
<accession>A0A7I8DE76</accession>
<dbReference type="NCBIfam" id="TIGR00486">
    <property type="entry name" value="YbgI_SA1388"/>
    <property type="match status" value="1"/>
</dbReference>
<dbReference type="GO" id="GO:0016787">
    <property type="term" value="F:hydrolase activity"/>
    <property type="evidence" value="ECO:0007669"/>
    <property type="project" value="UniProtKB-KW"/>
</dbReference>
<dbReference type="Gene3D" id="3.30.70.120">
    <property type="match status" value="1"/>
</dbReference>
<evidence type="ECO:0000256" key="4">
    <source>
        <dbReference type="PIRNR" id="PIRNR037489"/>
    </source>
</evidence>
<gene>
    <name evidence="6" type="ORF">skT53_11860</name>
</gene>
<dbReference type="GO" id="GO:0046872">
    <property type="term" value="F:metal ion binding"/>
    <property type="evidence" value="ECO:0007669"/>
    <property type="project" value="UniProtKB-UniRule"/>
</dbReference>
<reference evidence="6 7" key="1">
    <citation type="submission" date="2020-08" db="EMBL/GenBank/DDBJ databases">
        <title>Complete Genome Sequence of Effusibacillus dendaii Strain skT53, Isolated from Farmland soil.</title>
        <authorList>
            <person name="Konishi T."/>
            <person name="Kawasaki H."/>
        </authorList>
    </citation>
    <scope>NUCLEOTIDE SEQUENCE [LARGE SCALE GENOMIC DNA]</scope>
    <source>
        <strain evidence="7">skT53</strain>
    </source>
</reference>
<keyword evidence="6" id="KW-0378">Hydrolase</keyword>
<evidence type="ECO:0000256" key="1">
    <source>
        <dbReference type="ARBA" id="ARBA00006964"/>
    </source>
</evidence>
<feature type="binding site" evidence="5">
    <location>
        <position position="66"/>
    </location>
    <ligand>
        <name>a divalent metal cation</name>
        <dbReference type="ChEBI" id="CHEBI:60240"/>
        <label>1</label>
    </ligand>
</feature>
<dbReference type="Gene3D" id="3.40.1390.30">
    <property type="entry name" value="NIF3 (NGG1p interacting factor 3)-like"/>
    <property type="match status" value="1"/>
</dbReference>
<dbReference type="KEGG" id="eff:skT53_11860"/>
<dbReference type="FunFam" id="3.30.70.120:FF:000006">
    <property type="entry name" value="GTP cyclohydrolase 1 type 2 homolog"/>
    <property type="match status" value="1"/>
</dbReference>
<dbReference type="InterPro" id="IPR002678">
    <property type="entry name" value="DUF34/NIF3"/>
</dbReference>
<dbReference type="EMBL" id="AP023366">
    <property type="protein sequence ID" value="BCJ86201.1"/>
    <property type="molecule type" value="Genomic_DNA"/>
</dbReference>
<dbReference type="AlphaFoldDB" id="A0A7I8DE76"/>
<dbReference type="SUPFAM" id="SSF102705">
    <property type="entry name" value="NIF3 (NGG1p interacting factor 3)-like"/>
    <property type="match status" value="1"/>
</dbReference>
<dbReference type="InterPro" id="IPR017221">
    <property type="entry name" value="DUF34/NIF3_bac"/>
</dbReference>
<proteinExistence type="inferred from homology"/>
<dbReference type="PANTHER" id="PTHR13799">
    <property type="entry name" value="NGG1 INTERACTING FACTOR 3"/>
    <property type="match status" value="1"/>
</dbReference>
<feature type="binding site" evidence="5">
    <location>
        <position position="335"/>
    </location>
    <ligand>
        <name>a divalent metal cation</name>
        <dbReference type="ChEBI" id="CHEBI:60240"/>
        <label>1</label>
    </ligand>
</feature>
<feature type="binding site" evidence="5">
    <location>
        <position position="67"/>
    </location>
    <ligand>
        <name>a divalent metal cation</name>
        <dbReference type="ChEBI" id="CHEBI:60240"/>
        <label>1</label>
    </ligand>
</feature>
<name>A0A7I8DE76_9BACL</name>
<keyword evidence="3 4" id="KW-0479">Metal-binding</keyword>
<dbReference type="Proteomes" id="UP000593802">
    <property type="component" value="Chromosome"/>
</dbReference>
<evidence type="ECO:0000256" key="5">
    <source>
        <dbReference type="PIRSR" id="PIRSR602678-1"/>
    </source>
</evidence>
<evidence type="ECO:0000256" key="2">
    <source>
        <dbReference type="ARBA" id="ARBA00022112"/>
    </source>
</evidence>
<keyword evidence="7" id="KW-1185">Reference proteome</keyword>
<evidence type="ECO:0000313" key="7">
    <source>
        <dbReference type="Proteomes" id="UP000593802"/>
    </source>
</evidence>
<dbReference type="PANTHER" id="PTHR13799:SF14">
    <property type="entry name" value="GTP CYCLOHYDROLASE 1 TYPE 2 HOMOLOG"/>
    <property type="match status" value="1"/>
</dbReference>
<feature type="binding site" evidence="5">
    <location>
        <position position="105"/>
    </location>
    <ligand>
        <name>a divalent metal cation</name>
        <dbReference type="ChEBI" id="CHEBI:60240"/>
        <label>1</label>
    </ligand>
</feature>
<protein>
    <recommendedName>
        <fullName evidence="2 4">GTP cyclohydrolase 1 type 2 homolog</fullName>
    </recommendedName>
</protein>
<dbReference type="InterPro" id="IPR036069">
    <property type="entry name" value="DUF34/NIF3_sf"/>
</dbReference>